<evidence type="ECO:0000256" key="3">
    <source>
        <dbReference type="ARBA" id="ARBA00023163"/>
    </source>
</evidence>
<dbReference type="AlphaFoldDB" id="A0A0F7CJX5"/>
<keyword evidence="2" id="KW-0238">DNA-binding</keyword>
<dbReference type="Proteomes" id="UP000034189">
    <property type="component" value="Chromosome"/>
</dbReference>
<evidence type="ECO:0000259" key="4">
    <source>
        <dbReference type="PROSITE" id="PS50932"/>
    </source>
</evidence>
<dbReference type="PANTHER" id="PTHR30146">
    <property type="entry name" value="LACI-RELATED TRANSCRIPTIONAL REPRESSOR"/>
    <property type="match status" value="1"/>
</dbReference>
<dbReference type="GO" id="GO:0000976">
    <property type="term" value="F:transcription cis-regulatory region binding"/>
    <property type="evidence" value="ECO:0007669"/>
    <property type="project" value="TreeGrafter"/>
</dbReference>
<dbReference type="OrthoDB" id="1639518at2"/>
<proteinExistence type="predicted"/>
<reference evidence="6 7" key="1">
    <citation type="submission" date="2015-03" db="EMBL/GenBank/DDBJ databases">
        <authorList>
            <person name="Abdul Halim M."/>
        </authorList>
    </citation>
    <scope>NUCLEOTIDE SEQUENCE [LARGE SCALE GENOMIC DNA]</scope>
    <source>
        <strain evidence="6 7">ATCC 35681</strain>
    </source>
</reference>
<organism evidence="6 7">
    <name type="scientific">Paenibacillus durus ATCC 35681</name>
    <dbReference type="NCBI Taxonomy" id="1333534"/>
    <lineage>
        <taxon>Bacteria</taxon>
        <taxon>Bacillati</taxon>
        <taxon>Bacillota</taxon>
        <taxon>Bacilli</taxon>
        <taxon>Bacillales</taxon>
        <taxon>Paenibacillaceae</taxon>
        <taxon>Paenibacillus</taxon>
    </lineage>
</organism>
<dbReference type="EMBL" id="CP011114">
    <property type="protein sequence ID" value="AKG36671.1"/>
    <property type="molecule type" value="Genomic_DNA"/>
</dbReference>
<dbReference type="GO" id="GO:0003700">
    <property type="term" value="F:DNA-binding transcription factor activity"/>
    <property type="evidence" value="ECO:0007669"/>
    <property type="project" value="TreeGrafter"/>
</dbReference>
<dbReference type="HOGENOM" id="CLU_037628_6_0_9"/>
<dbReference type="PATRIC" id="fig|1333534.5.peg.4586"/>
<dbReference type="PROSITE" id="PS50932">
    <property type="entry name" value="HTH_LACI_2"/>
    <property type="match status" value="1"/>
</dbReference>
<reference evidence="6 7" key="2">
    <citation type="journal article" date="2016" name="Genome Announc.">
        <title>Genome Sequence of a Gram-Positive Diazotroph, Paenibacillus durus Type Strain ATCC 35681.</title>
        <authorList>
            <person name="Halim M.A."/>
            <person name="Rahman A.Y."/>
            <person name="Sim K.S."/>
            <person name="Yam H.C."/>
            <person name="Rahim A.A."/>
            <person name="Ghazali A.H."/>
            <person name="Najimudin N."/>
        </authorList>
    </citation>
    <scope>NUCLEOTIDE SEQUENCE [LARGE SCALE GENOMIC DNA]</scope>
    <source>
        <strain evidence="6 7">ATCC 35681</strain>
    </source>
</reference>
<feature type="domain" description="HTH cro/C1-type" evidence="5">
    <location>
        <begin position="15"/>
        <end position="49"/>
    </location>
</feature>
<dbReference type="InterPro" id="IPR001761">
    <property type="entry name" value="Peripla_BP/Lac1_sug-bd_dom"/>
</dbReference>
<dbReference type="PROSITE" id="PS50943">
    <property type="entry name" value="HTH_CROC1"/>
    <property type="match status" value="1"/>
</dbReference>
<evidence type="ECO:0000256" key="2">
    <source>
        <dbReference type="ARBA" id="ARBA00023125"/>
    </source>
</evidence>
<dbReference type="InterPro" id="IPR000843">
    <property type="entry name" value="HTH_LacI"/>
</dbReference>
<dbReference type="PANTHER" id="PTHR30146:SF145">
    <property type="entry name" value="RIBOSE OPERON REPRESSOR"/>
    <property type="match status" value="1"/>
</dbReference>
<dbReference type="CDD" id="cd01392">
    <property type="entry name" value="HTH_LacI"/>
    <property type="match status" value="1"/>
</dbReference>
<name>A0A0F7CJX5_PAEDU</name>
<dbReference type="Pfam" id="PF00532">
    <property type="entry name" value="Peripla_BP_1"/>
    <property type="match status" value="1"/>
</dbReference>
<protein>
    <submittedName>
        <fullName evidence="6">LacI family transcriptional regulator</fullName>
    </submittedName>
</protein>
<dbReference type="SUPFAM" id="SSF53822">
    <property type="entry name" value="Periplasmic binding protein-like I"/>
    <property type="match status" value="1"/>
</dbReference>
<sequence>MDSINQPSRPPQKATIADVAKAAGVSKTTISRYLSGDYKSISEATLQRIKQSVKELRYRPSRLARGLRQDRSYSIGMIFADISNPFSTSVLKGAEDVCTKQGYSMIVCNTDNDPEKEKNYIAMLHAQRVDGLIIHPTGQNLENLQELSEDQIPIVLIDRSIPGLEVDTVGTDNDKAMTEATGYFLEQGFERIGFFSQPIQHVSSRIERAQTFVQILAAAGHPSVDDIYEYEPRIQGQFDEQLDRFIAETQGQYRMIFAVNVVTQLKLINALQKRGLRIPEDVGFAGVDDSEWAPVVGSGLTTIAQPTYEIGNKAMELILERIAGDNGQPGHYALSANLITRGSTPSRNAKIL</sequence>
<dbReference type="PROSITE" id="PS00356">
    <property type="entry name" value="HTH_LACI_1"/>
    <property type="match status" value="1"/>
</dbReference>
<dbReference type="SMART" id="SM00354">
    <property type="entry name" value="HTH_LACI"/>
    <property type="match status" value="1"/>
</dbReference>
<dbReference type="CDD" id="cd06283">
    <property type="entry name" value="PBP1_RegR_EndR_KdgR-like"/>
    <property type="match status" value="1"/>
</dbReference>
<dbReference type="InterPro" id="IPR001387">
    <property type="entry name" value="Cro/C1-type_HTH"/>
</dbReference>
<evidence type="ECO:0000313" key="6">
    <source>
        <dbReference type="EMBL" id="AKG36671.1"/>
    </source>
</evidence>
<dbReference type="SUPFAM" id="SSF47413">
    <property type="entry name" value="lambda repressor-like DNA-binding domains"/>
    <property type="match status" value="1"/>
</dbReference>
<gene>
    <name evidence="6" type="ORF">VK70_20880</name>
</gene>
<evidence type="ECO:0000313" key="7">
    <source>
        <dbReference type="Proteomes" id="UP000034189"/>
    </source>
</evidence>
<dbReference type="Gene3D" id="1.10.260.40">
    <property type="entry name" value="lambda repressor-like DNA-binding domains"/>
    <property type="match status" value="1"/>
</dbReference>
<keyword evidence="3" id="KW-0804">Transcription</keyword>
<accession>A0A0F7CJX5</accession>
<dbReference type="InterPro" id="IPR028082">
    <property type="entry name" value="Peripla_BP_I"/>
</dbReference>
<evidence type="ECO:0000256" key="1">
    <source>
        <dbReference type="ARBA" id="ARBA00023015"/>
    </source>
</evidence>
<keyword evidence="1" id="KW-0805">Transcription regulation</keyword>
<dbReference type="InterPro" id="IPR010982">
    <property type="entry name" value="Lambda_DNA-bd_dom_sf"/>
</dbReference>
<feature type="domain" description="HTH lacI-type" evidence="4">
    <location>
        <begin position="14"/>
        <end position="69"/>
    </location>
</feature>
<dbReference type="Gene3D" id="3.40.50.2300">
    <property type="match status" value="2"/>
</dbReference>
<dbReference type="RefSeq" id="WP_025693786.1">
    <property type="nucleotide sequence ID" value="NZ_ASQQ01000020.1"/>
</dbReference>
<evidence type="ECO:0000259" key="5">
    <source>
        <dbReference type="PROSITE" id="PS50943"/>
    </source>
</evidence>
<dbReference type="Pfam" id="PF00356">
    <property type="entry name" value="LacI"/>
    <property type="match status" value="1"/>
</dbReference>